<accession>A0ABP9WVA6</accession>
<evidence type="ECO:0000256" key="6">
    <source>
        <dbReference type="ARBA" id="ARBA00023204"/>
    </source>
</evidence>
<evidence type="ECO:0000256" key="1">
    <source>
        <dbReference type="ARBA" id="ARBA00005340"/>
    </source>
</evidence>
<feature type="binding site" evidence="7">
    <location>
        <position position="181"/>
    </location>
    <ligand>
        <name>Zn(2+)</name>
        <dbReference type="ChEBI" id="CHEBI:29105"/>
        <label>3</label>
    </ligand>
</feature>
<evidence type="ECO:0000256" key="4">
    <source>
        <dbReference type="ARBA" id="ARBA00022801"/>
    </source>
</evidence>
<dbReference type="RefSeq" id="WP_345720706.1">
    <property type="nucleotide sequence ID" value="NZ_BAABRU010000003.1"/>
</dbReference>
<keyword evidence="2 7" id="KW-0479">Metal-binding</keyword>
<dbReference type="PROSITE" id="PS00730">
    <property type="entry name" value="AP_NUCLEASE_F2_2"/>
    <property type="match status" value="1"/>
</dbReference>
<keyword evidence="7" id="KW-0540">Nuclease</keyword>
<comment type="catalytic activity">
    <reaction evidence="7">
        <text>Endonucleolytic cleavage to 5'-phosphooligonucleotide end-products.</text>
        <dbReference type="EC" id="3.1.21.2"/>
    </reaction>
</comment>
<evidence type="ECO:0000313" key="9">
    <source>
        <dbReference type="EMBL" id="GAA5527070.1"/>
    </source>
</evidence>
<feature type="binding site" evidence="7">
    <location>
        <position position="107"/>
    </location>
    <ligand>
        <name>Zn(2+)</name>
        <dbReference type="ChEBI" id="CHEBI:29105"/>
        <label>1</label>
    </ligand>
</feature>
<dbReference type="EC" id="3.1.21.2" evidence="7"/>
<dbReference type="SMART" id="SM00518">
    <property type="entry name" value="AP2Ec"/>
    <property type="match status" value="1"/>
</dbReference>
<keyword evidence="6 7" id="KW-0234">DNA repair</keyword>
<dbReference type="GO" id="GO:0004519">
    <property type="term" value="F:endonuclease activity"/>
    <property type="evidence" value="ECO:0007669"/>
    <property type="project" value="UniProtKB-KW"/>
</dbReference>
<dbReference type="PANTHER" id="PTHR21445">
    <property type="entry name" value="ENDONUCLEASE IV ENDODEOXYRIBONUCLEASE IV"/>
    <property type="match status" value="1"/>
</dbReference>
<dbReference type="PANTHER" id="PTHR21445:SF0">
    <property type="entry name" value="APURINIC-APYRIMIDINIC ENDONUCLEASE"/>
    <property type="match status" value="1"/>
</dbReference>
<evidence type="ECO:0000256" key="5">
    <source>
        <dbReference type="ARBA" id="ARBA00022833"/>
    </source>
</evidence>
<dbReference type="InterPro" id="IPR001719">
    <property type="entry name" value="AP_endonuc_2"/>
</dbReference>
<dbReference type="PROSITE" id="PS00731">
    <property type="entry name" value="AP_NUCLEASE_F2_3"/>
    <property type="match status" value="1"/>
</dbReference>
<organism evidence="9 10">
    <name type="scientific">Herpetosiphon gulosus</name>
    <dbReference type="NCBI Taxonomy" id="1973496"/>
    <lineage>
        <taxon>Bacteria</taxon>
        <taxon>Bacillati</taxon>
        <taxon>Chloroflexota</taxon>
        <taxon>Chloroflexia</taxon>
        <taxon>Herpetosiphonales</taxon>
        <taxon>Herpetosiphonaceae</taxon>
        <taxon>Herpetosiphon</taxon>
    </lineage>
</organism>
<feature type="binding site" evidence="7">
    <location>
        <position position="144"/>
    </location>
    <ligand>
        <name>Zn(2+)</name>
        <dbReference type="ChEBI" id="CHEBI:29105"/>
        <label>2</label>
    </ligand>
</feature>
<evidence type="ECO:0000256" key="3">
    <source>
        <dbReference type="ARBA" id="ARBA00022763"/>
    </source>
</evidence>
<proteinExistence type="inferred from homology"/>
<keyword evidence="4 7" id="KW-0378">Hydrolase</keyword>
<dbReference type="HAMAP" id="MF_00152">
    <property type="entry name" value="Nfo"/>
    <property type="match status" value="1"/>
</dbReference>
<reference evidence="9 10" key="1">
    <citation type="submission" date="2024-02" db="EMBL/GenBank/DDBJ databases">
        <title>Herpetosiphon gulosus NBRC 112829.</title>
        <authorList>
            <person name="Ichikawa N."/>
            <person name="Katano-Makiyama Y."/>
            <person name="Hidaka K."/>
        </authorList>
    </citation>
    <scope>NUCLEOTIDE SEQUENCE [LARGE SCALE GENOMIC DNA]</scope>
    <source>
        <strain evidence="9 10">NBRC 112829</strain>
    </source>
</reference>
<dbReference type="InterPro" id="IPR013022">
    <property type="entry name" value="Xyl_isomerase-like_TIM-brl"/>
</dbReference>
<feature type="domain" description="Xylose isomerase-like TIM barrel" evidence="8">
    <location>
        <begin position="19"/>
        <end position="267"/>
    </location>
</feature>
<feature type="binding site" evidence="7">
    <location>
        <position position="67"/>
    </location>
    <ligand>
        <name>Zn(2+)</name>
        <dbReference type="ChEBI" id="CHEBI:29105"/>
        <label>1</label>
    </ligand>
</feature>
<dbReference type="NCBIfam" id="TIGR00587">
    <property type="entry name" value="nfo"/>
    <property type="match status" value="1"/>
</dbReference>
<feature type="binding site" evidence="7">
    <location>
        <position position="178"/>
    </location>
    <ligand>
        <name>Zn(2+)</name>
        <dbReference type="ChEBI" id="CHEBI:29105"/>
        <label>2</label>
    </ligand>
</feature>
<dbReference type="Gene3D" id="3.20.20.150">
    <property type="entry name" value="Divalent-metal-dependent TIM barrel enzymes"/>
    <property type="match status" value="1"/>
</dbReference>
<evidence type="ECO:0000256" key="7">
    <source>
        <dbReference type="HAMAP-Rule" id="MF_00152"/>
    </source>
</evidence>
<feature type="binding site" evidence="7">
    <location>
        <position position="228"/>
    </location>
    <ligand>
        <name>Zn(2+)</name>
        <dbReference type="ChEBI" id="CHEBI:29105"/>
        <label>3</label>
    </ligand>
</feature>
<feature type="binding site" evidence="7">
    <location>
        <position position="230"/>
    </location>
    <ligand>
        <name>Zn(2+)</name>
        <dbReference type="ChEBI" id="CHEBI:29105"/>
        <label>3</label>
    </ligand>
</feature>
<comment type="cofactor">
    <cofactor evidence="7">
        <name>Zn(2+)</name>
        <dbReference type="ChEBI" id="CHEBI:29105"/>
    </cofactor>
    <text evidence="7">Binds 3 Zn(2+) ions.</text>
</comment>
<dbReference type="Pfam" id="PF01261">
    <property type="entry name" value="AP_endonuc_2"/>
    <property type="match status" value="1"/>
</dbReference>
<comment type="caution">
    <text evidence="9">The sequence shown here is derived from an EMBL/GenBank/DDBJ whole genome shotgun (WGS) entry which is preliminary data.</text>
</comment>
<sequence length="293" mass="31722">MPNLGAHVSTVGGLQTAFERAQATTCHVIQIFTKSQRQWNAKPLTAADCANFQAAHREAGMPPLIAHDSYLINLGSPDDGLWEKSIAAFRVELERCQQLGVGSLVTHPGAHVGSGEAAGLDRVGAALRRLLAEDIGGETQILLEITAGQGTALGHSFEHLARLIELCDGHPRLGICFDTCHGLAAGYDFRTAEGYQTTFDHFDRLIGIDRLRAFHLNDSKNDLGSRVDRHTHIGEGFVGLAGFELIMNDPRFQTIPMALETPKEPDESADIRNLATLRGLRRASVSASPQSEV</sequence>
<keyword evidence="3 7" id="KW-0227">DNA damage</keyword>
<dbReference type="PROSITE" id="PS51432">
    <property type="entry name" value="AP_NUCLEASE_F2_4"/>
    <property type="match status" value="1"/>
</dbReference>
<comment type="function">
    <text evidence="7">Endonuclease IV plays a role in DNA repair. It cleaves phosphodiester bonds at apurinic or apyrimidinic (AP) sites, generating a 3'-hydroxyl group and a 5'-terminal sugar phosphate.</text>
</comment>
<protein>
    <recommendedName>
        <fullName evidence="7">Probable endonuclease 4</fullName>
        <ecNumber evidence="7">3.1.21.2</ecNumber>
    </recommendedName>
    <alternativeName>
        <fullName evidence="7">Endodeoxyribonuclease IV</fullName>
    </alternativeName>
    <alternativeName>
        <fullName evidence="7">Endonuclease IV</fullName>
    </alternativeName>
</protein>
<keyword evidence="5 7" id="KW-0862">Zinc</keyword>
<dbReference type="InterPro" id="IPR036237">
    <property type="entry name" value="Xyl_isomerase-like_sf"/>
</dbReference>
<dbReference type="PROSITE" id="PS00729">
    <property type="entry name" value="AP_NUCLEASE_F2_1"/>
    <property type="match status" value="1"/>
</dbReference>
<dbReference type="CDD" id="cd00019">
    <property type="entry name" value="AP2Ec"/>
    <property type="match status" value="1"/>
</dbReference>
<evidence type="ECO:0000313" key="10">
    <source>
        <dbReference type="Proteomes" id="UP001428290"/>
    </source>
</evidence>
<name>A0ABP9WVA6_9CHLR</name>
<dbReference type="InterPro" id="IPR018246">
    <property type="entry name" value="AP_endonuc_F2_Zn_BS"/>
</dbReference>
<dbReference type="SUPFAM" id="SSF51658">
    <property type="entry name" value="Xylose isomerase-like"/>
    <property type="match status" value="1"/>
</dbReference>
<dbReference type="Proteomes" id="UP001428290">
    <property type="component" value="Unassembled WGS sequence"/>
</dbReference>
<gene>
    <name evidence="7 9" type="primary">nfo</name>
    <name evidence="9" type="ORF">Hgul01_00852</name>
</gene>
<keyword evidence="10" id="KW-1185">Reference proteome</keyword>
<comment type="similarity">
    <text evidence="1 7">Belongs to the AP endonuclease 2 family.</text>
</comment>
<feature type="binding site" evidence="7">
    <location>
        <position position="144"/>
    </location>
    <ligand>
        <name>Zn(2+)</name>
        <dbReference type="ChEBI" id="CHEBI:29105"/>
        <label>1</label>
    </ligand>
</feature>
<feature type="binding site" evidence="7">
    <location>
        <position position="260"/>
    </location>
    <ligand>
        <name>Zn(2+)</name>
        <dbReference type="ChEBI" id="CHEBI:29105"/>
        <label>2</label>
    </ligand>
</feature>
<dbReference type="EMBL" id="BAABRU010000003">
    <property type="protein sequence ID" value="GAA5527070.1"/>
    <property type="molecule type" value="Genomic_DNA"/>
</dbReference>
<feature type="binding site" evidence="7">
    <location>
        <position position="215"/>
    </location>
    <ligand>
        <name>Zn(2+)</name>
        <dbReference type="ChEBI" id="CHEBI:29105"/>
        <label>2</label>
    </ligand>
</feature>
<keyword evidence="7 9" id="KW-0255">Endonuclease</keyword>
<evidence type="ECO:0000259" key="8">
    <source>
        <dbReference type="Pfam" id="PF01261"/>
    </source>
</evidence>
<evidence type="ECO:0000256" key="2">
    <source>
        <dbReference type="ARBA" id="ARBA00022723"/>
    </source>
</evidence>